<reference evidence="1" key="3">
    <citation type="submission" date="2017-03" db="EMBL/GenBank/DDBJ databases">
        <authorList>
            <person name="Dastager S.G."/>
            <person name="Neurgaonkar P.S."/>
            <person name="Dharne M.S."/>
        </authorList>
    </citation>
    <scope>NUCLEOTIDE SEQUENCE</scope>
    <source>
        <strain evidence="1">DSM 25145</strain>
    </source>
</reference>
<dbReference type="PANTHER" id="PTHR32432">
    <property type="entry name" value="CELL DIVISION PROTEIN FTSA-RELATED"/>
    <property type="match status" value="1"/>
</dbReference>
<dbReference type="Proteomes" id="UP000215545">
    <property type="component" value="Unassembled WGS sequence"/>
</dbReference>
<dbReference type="InterPro" id="IPR043129">
    <property type="entry name" value="ATPase_NBD"/>
</dbReference>
<dbReference type="PIRSF" id="PIRSF012293">
    <property type="entry name" value="EutA"/>
    <property type="match status" value="1"/>
</dbReference>
<organism evidence="2 3">
    <name type="scientific">Domibacillus enclensis</name>
    <dbReference type="NCBI Taxonomy" id="1017273"/>
    <lineage>
        <taxon>Bacteria</taxon>
        <taxon>Bacillati</taxon>
        <taxon>Bacillota</taxon>
        <taxon>Bacilli</taxon>
        <taxon>Bacillales</taxon>
        <taxon>Bacillaceae</taxon>
        <taxon>Domibacillus</taxon>
    </lineage>
</organism>
<dbReference type="Proteomes" id="UP000186385">
    <property type="component" value="Unassembled WGS sequence"/>
</dbReference>
<evidence type="ECO:0000313" key="4">
    <source>
        <dbReference type="Proteomes" id="UP000215545"/>
    </source>
</evidence>
<dbReference type="InterPro" id="IPR050696">
    <property type="entry name" value="FtsA/MreB"/>
</dbReference>
<dbReference type="EMBL" id="MWSK01000006">
    <property type="protein sequence ID" value="OXS76681.1"/>
    <property type="molecule type" value="Genomic_DNA"/>
</dbReference>
<evidence type="ECO:0000313" key="3">
    <source>
        <dbReference type="Proteomes" id="UP000186385"/>
    </source>
</evidence>
<gene>
    <name evidence="1" type="ORF">B1B05_13525</name>
    <name evidence="2" type="ORF">SAMN05443094_106195</name>
</gene>
<dbReference type="PANTHER" id="PTHR32432:SF13">
    <property type="entry name" value="ETHANOLAMINE AMMONIA-LYASE REACTIVASE EUTA"/>
    <property type="match status" value="1"/>
</dbReference>
<protein>
    <submittedName>
        <fullName evidence="1 2">Ethanolamine utilization protein</fullName>
    </submittedName>
</protein>
<keyword evidence="4" id="KW-1185">Reference proteome</keyword>
<dbReference type="OrthoDB" id="1542at2"/>
<evidence type="ECO:0000313" key="2">
    <source>
        <dbReference type="EMBL" id="SIR25216.1"/>
    </source>
</evidence>
<dbReference type="SUPFAM" id="SSF53067">
    <property type="entry name" value="Actin-like ATPase domain"/>
    <property type="match status" value="1"/>
</dbReference>
<sequence length="479" mass="51741">MNENWVTSIGLDIGTSTTKFIVSRLLVNETKNRFSLPGVQIVDRQISYTSKIYTTPLKEENAIDVEALSLILAAEYKRSSVKLGDVKAGAVIITGETARKENAEAIIHYLAEKAGNFVIATAGNDLEGILAGKGSGAQKRSNEMDGIIANVDIGGGTANVALFQHGKAIQTCTFHVGGRLIRLSESGLVTYISPHIQPWLTAHHMMVKKGQTASYRQLYAIGEKMSEAMLSFLTGKPALHAELLQTAPLKKPMEPVQEIMFSGGVAHMMEQPRPITLGDAARHGDMGPLLAYALREAAVFYPAEVKAAQETTRATVIGAGMQNTEVSGATVFVDEAVLPLKNVPIVKVTVEQDEVWDADLFEKRVKQAIQQAVCLYEGNQPFAIALLHISYCTYAMLTAIAEAIQKAFDQHCTESTQIVVICESDMAKALGQVLAKQGPPDRKIICLDQIDFTHGDYIDLGLPVAGEAIAVSVKTLAFS</sequence>
<proteinExistence type="predicted"/>
<dbReference type="STRING" id="1017273.SAMN05443094_106195"/>
<dbReference type="Pfam" id="PF06277">
    <property type="entry name" value="EutA"/>
    <property type="match status" value="1"/>
</dbReference>
<evidence type="ECO:0000313" key="1">
    <source>
        <dbReference type="EMBL" id="OXS76681.1"/>
    </source>
</evidence>
<dbReference type="InterPro" id="IPR009377">
    <property type="entry name" value="EutA"/>
</dbReference>
<dbReference type="AlphaFoldDB" id="A0A1N6ZER7"/>
<dbReference type="RefSeq" id="WP_045848979.1">
    <property type="nucleotide sequence ID" value="NZ_FTLX01000006.1"/>
</dbReference>
<reference evidence="2 3" key="1">
    <citation type="submission" date="2017-01" db="EMBL/GenBank/DDBJ databases">
        <authorList>
            <person name="Mah S.A."/>
            <person name="Swanson W.J."/>
            <person name="Moy G.W."/>
            <person name="Vacquier V.D."/>
        </authorList>
    </citation>
    <scope>NUCLEOTIDE SEQUENCE [LARGE SCALE GENOMIC DNA]</scope>
    <source>
        <strain evidence="2 3">NIO-1016</strain>
    </source>
</reference>
<accession>A0A1N6ZER7</accession>
<name>A0A1N6ZER7_9BACI</name>
<dbReference type="EMBL" id="FTLX01000006">
    <property type="protein sequence ID" value="SIR25216.1"/>
    <property type="molecule type" value="Genomic_DNA"/>
</dbReference>
<reference evidence="4" key="2">
    <citation type="submission" date="2017-03" db="EMBL/GenBank/DDBJ databases">
        <title>Bacillus sp. V-88(T) DSM27956, whole genome shotgun sequencing project.</title>
        <authorList>
            <person name="Dastager S.G."/>
            <person name="Neurgaonkar P.S."/>
            <person name="Dharne M.S."/>
        </authorList>
    </citation>
    <scope>NUCLEOTIDE SEQUENCE [LARGE SCALE GENOMIC DNA]</scope>
    <source>
        <strain evidence="4">DSM 25145</strain>
    </source>
</reference>